<evidence type="ECO:0000259" key="2">
    <source>
        <dbReference type="Pfam" id="PF09323"/>
    </source>
</evidence>
<evidence type="ECO:0000259" key="3">
    <source>
        <dbReference type="Pfam" id="PF21537"/>
    </source>
</evidence>
<keyword evidence="1" id="KW-0472">Membrane</keyword>
<feature type="transmembrane region" description="Helical" evidence="1">
    <location>
        <begin position="92"/>
        <end position="112"/>
    </location>
</feature>
<dbReference type="InterPro" id="IPR052955">
    <property type="entry name" value="UPF0703_membrane_permease"/>
</dbReference>
<keyword evidence="1" id="KW-0812">Transmembrane</keyword>
<dbReference type="Proteomes" id="UP001519887">
    <property type="component" value="Unassembled WGS sequence"/>
</dbReference>
<accession>A0ABS7BXN4</accession>
<name>A0ABS7BXN4_9BACL</name>
<dbReference type="EMBL" id="JAHZIK010000071">
    <property type="protein sequence ID" value="MBW7453413.1"/>
    <property type="molecule type" value="Genomic_DNA"/>
</dbReference>
<evidence type="ECO:0000313" key="5">
    <source>
        <dbReference type="Proteomes" id="UP001519887"/>
    </source>
</evidence>
<proteinExistence type="predicted"/>
<dbReference type="PANTHER" id="PTHR40047">
    <property type="entry name" value="UPF0703 PROTEIN YCGQ"/>
    <property type="match status" value="1"/>
</dbReference>
<keyword evidence="5" id="KW-1185">Reference proteome</keyword>
<feature type="domain" description="DUF1980" evidence="3">
    <location>
        <begin position="154"/>
        <end position="290"/>
    </location>
</feature>
<dbReference type="Pfam" id="PF09323">
    <property type="entry name" value="DUF1980"/>
    <property type="match status" value="1"/>
</dbReference>
<reference evidence="4 5" key="1">
    <citation type="submission" date="2021-07" db="EMBL/GenBank/DDBJ databases">
        <title>Paenibacillus radiodurans sp. nov., isolated from the southeastern edge of Tengger Desert.</title>
        <authorList>
            <person name="Zhang G."/>
        </authorList>
    </citation>
    <scope>NUCLEOTIDE SEQUENCE [LARGE SCALE GENOMIC DNA]</scope>
    <source>
        <strain evidence="4 5">CCM 7311</strain>
    </source>
</reference>
<evidence type="ECO:0000313" key="4">
    <source>
        <dbReference type="EMBL" id="MBW7453413.1"/>
    </source>
</evidence>
<keyword evidence="1" id="KW-1133">Transmembrane helix</keyword>
<feature type="transmembrane region" description="Helical" evidence="1">
    <location>
        <begin position="12"/>
        <end position="31"/>
    </location>
</feature>
<comment type="caution">
    <text evidence="4">The sequence shown here is derived from an EMBL/GenBank/DDBJ whole genome shotgun (WGS) entry which is preliminary data.</text>
</comment>
<evidence type="ECO:0000256" key="1">
    <source>
        <dbReference type="SAM" id="Phobius"/>
    </source>
</evidence>
<dbReference type="InterPro" id="IPR015402">
    <property type="entry name" value="DUF1980"/>
</dbReference>
<organism evidence="4 5">
    <name type="scientific">Paenibacillus sepulcri</name>
    <dbReference type="NCBI Taxonomy" id="359917"/>
    <lineage>
        <taxon>Bacteria</taxon>
        <taxon>Bacillati</taxon>
        <taxon>Bacillota</taxon>
        <taxon>Bacilli</taxon>
        <taxon>Bacillales</taxon>
        <taxon>Paenibacillaceae</taxon>
        <taxon>Paenibacillus</taxon>
    </lineage>
</organism>
<dbReference type="InterPro" id="IPR048447">
    <property type="entry name" value="DUF1980_C"/>
</dbReference>
<feature type="domain" description="DUF1980" evidence="2">
    <location>
        <begin position="14"/>
        <end position="122"/>
    </location>
</feature>
<sequence length="296" mass="32715">MTKEDKITIIHHLLRAMIMTGFALYIIDLVRSGSMTLYIAPRMVLYVKLSAIGLYATAIYLLYSAVQVWVGNRTAAHDCDHEPSPSVIKNTLIYGLFILPLIMGFLLPDTMLGSTAASKKGISLNGTGSFVIPENAEAQPFPDADNTDLDALFPADEYTASYARLGKRLYGLNEIVIPEKQYMETLTALDLYRDNFIGKTVEISGFVYRQEGMGTSQLAVSRFAMNCCSADSLPYGLMIENPQAADYDDDVWLNVRGTVTVGIFEGNPIVILKAAQIKTITPPSTPYVYPDYEFDL</sequence>
<dbReference type="InterPro" id="IPR048493">
    <property type="entry name" value="DUF1980_N"/>
</dbReference>
<dbReference type="NCBIfam" id="TIGR03943">
    <property type="entry name" value="TIGR03943 family putative permease subunit"/>
    <property type="match status" value="1"/>
</dbReference>
<gene>
    <name evidence="4" type="ORF">K0U00_05110</name>
</gene>
<dbReference type="Pfam" id="PF21537">
    <property type="entry name" value="DUF1980_C"/>
    <property type="match status" value="1"/>
</dbReference>
<protein>
    <submittedName>
        <fullName evidence="4">TIGR03943 family protein</fullName>
    </submittedName>
</protein>
<feature type="transmembrane region" description="Helical" evidence="1">
    <location>
        <begin position="43"/>
        <end position="63"/>
    </location>
</feature>
<dbReference type="PANTHER" id="PTHR40047:SF1">
    <property type="entry name" value="UPF0703 PROTEIN YCGQ"/>
    <property type="match status" value="1"/>
</dbReference>
<dbReference type="RefSeq" id="WP_210038368.1">
    <property type="nucleotide sequence ID" value="NZ_JBHLVU010000022.1"/>
</dbReference>